<dbReference type="EMBL" id="ML122297">
    <property type="protein sequence ID" value="RPD55264.1"/>
    <property type="molecule type" value="Genomic_DNA"/>
</dbReference>
<evidence type="ECO:0000313" key="2">
    <source>
        <dbReference type="EMBL" id="RPD55264.1"/>
    </source>
</evidence>
<feature type="region of interest" description="Disordered" evidence="1">
    <location>
        <begin position="148"/>
        <end position="174"/>
    </location>
</feature>
<keyword evidence="3" id="KW-1185">Reference proteome</keyword>
<dbReference type="Proteomes" id="UP000313359">
    <property type="component" value="Unassembled WGS sequence"/>
</dbReference>
<evidence type="ECO:0000313" key="3">
    <source>
        <dbReference type="Proteomes" id="UP000313359"/>
    </source>
</evidence>
<feature type="region of interest" description="Disordered" evidence="1">
    <location>
        <begin position="29"/>
        <end position="48"/>
    </location>
</feature>
<name>A0A5C2RVC0_9APHY</name>
<reference evidence="2" key="1">
    <citation type="journal article" date="2018" name="Genome Biol. Evol.">
        <title>Genomics and development of Lentinus tigrinus, a white-rot wood-decaying mushroom with dimorphic fruiting bodies.</title>
        <authorList>
            <person name="Wu B."/>
            <person name="Xu Z."/>
            <person name="Knudson A."/>
            <person name="Carlson A."/>
            <person name="Chen N."/>
            <person name="Kovaka S."/>
            <person name="LaButti K."/>
            <person name="Lipzen A."/>
            <person name="Pennachio C."/>
            <person name="Riley R."/>
            <person name="Schakwitz W."/>
            <person name="Umezawa K."/>
            <person name="Ohm R.A."/>
            <person name="Grigoriev I.V."/>
            <person name="Nagy L.G."/>
            <person name="Gibbons J."/>
            <person name="Hibbett D."/>
        </authorList>
    </citation>
    <scope>NUCLEOTIDE SEQUENCE [LARGE SCALE GENOMIC DNA]</scope>
    <source>
        <strain evidence="2">ALCF2SS1-6</strain>
    </source>
</reference>
<dbReference type="AlphaFoldDB" id="A0A5C2RVC0"/>
<dbReference type="PROSITE" id="PS51257">
    <property type="entry name" value="PROKAR_LIPOPROTEIN"/>
    <property type="match status" value="1"/>
</dbReference>
<accession>A0A5C2RVC0</accession>
<protein>
    <submittedName>
        <fullName evidence="2">Uncharacterized protein</fullName>
    </submittedName>
</protein>
<gene>
    <name evidence="2" type="ORF">L227DRAFT_615545</name>
</gene>
<sequence length="279" mass="30459">MPRPPYQAPLIVVNDLSVPVHIVLQSCGDDPTRPAPVSSLSAQHGSPVRRLKKVDNYLIDPPPTFAHMFDHIPKSQPPHHNGDTRSLTSGSAPVSPPPHPASIPRTYPVACSHTLSHWHTFFPLPGATTTHVTVGHLGVVTPMLHLGPSRHALNTSHAPPSSPHAPPPLYTSRQSHRRSVYEAYTSYPHEVMACLLALAGARYFVPPGSDTVSNGVVKLRDWPHIINYAISDALSRNAGQRPARYTYHTPTDTEEALIAFGDDHRSEMPGLVLEQEPLD</sequence>
<evidence type="ECO:0000256" key="1">
    <source>
        <dbReference type="SAM" id="MobiDB-lite"/>
    </source>
</evidence>
<proteinExistence type="predicted"/>
<organism evidence="2 3">
    <name type="scientific">Lentinus tigrinus ALCF2SS1-6</name>
    <dbReference type="NCBI Taxonomy" id="1328759"/>
    <lineage>
        <taxon>Eukaryota</taxon>
        <taxon>Fungi</taxon>
        <taxon>Dikarya</taxon>
        <taxon>Basidiomycota</taxon>
        <taxon>Agaricomycotina</taxon>
        <taxon>Agaricomycetes</taxon>
        <taxon>Polyporales</taxon>
        <taxon>Polyporaceae</taxon>
        <taxon>Lentinus</taxon>
    </lineage>
</organism>
<feature type="region of interest" description="Disordered" evidence="1">
    <location>
        <begin position="68"/>
        <end position="105"/>
    </location>
</feature>
<feature type="compositionally biased region" description="Pro residues" evidence="1">
    <location>
        <begin position="160"/>
        <end position="169"/>
    </location>
</feature>